<accession>A0AA35XEU3</accession>
<evidence type="ECO:0000256" key="1">
    <source>
        <dbReference type="SAM" id="MobiDB-lite"/>
    </source>
</evidence>
<dbReference type="AlphaFoldDB" id="A0AA35XEU3"/>
<reference evidence="2" key="1">
    <citation type="submission" date="2023-03" db="EMBL/GenBank/DDBJ databases">
        <authorList>
            <person name="Steffen K."/>
            <person name="Cardenas P."/>
        </authorList>
    </citation>
    <scope>NUCLEOTIDE SEQUENCE</scope>
</reference>
<proteinExistence type="predicted"/>
<comment type="caution">
    <text evidence="2">The sequence shown here is derived from an EMBL/GenBank/DDBJ whole genome shotgun (WGS) entry which is preliminary data.</text>
</comment>
<feature type="non-terminal residue" evidence="2">
    <location>
        <position position="1"/>
    </location>
</feature>
<evidence type="ECO:0000313" key="3">
    <source>
        <dbReference type="Proteomes" id="UP001174909"/>
    </source>
</evidence>
<feature type="region of interest" description="Disordered" evidence="1">
    <location>
        <begin position="22"/>
        <end position="58"/>
    </location>
</feature>
<dbReference type="Proteomes" id="UP001174909">
    <property type="component" value="Unassembled WGS sequence"/>
</dbReference>
<evidence type="ECO:0000313" key="2">
    <source>
        <dbReference type="EMBL" id="CAI8056153.1"/>
    </source>
</evidence>
<organism evidence="2 3">
    <name type="scientific">Geodia barretti</name>
    <name type="common">Barrett's horny sponge</name>
    <dbReference type="NCBI Taxonomy" id="519541"/>
    <lineage>
        <taxon>Eukaryota</taxon>
        <taxon>Metazoa</taxon>
        <taxon>Porifera</taxon>
        <taxon>Demospongiae</taxon>
        <taxon>Heteroscleromorpha</taxon>
        <taxon>Tetractinellida</taxon>
        <taxon>Astrophorina</taxon>
        <taxon>Geodiidae</taxon>
        <taxon>Geodia</taxon>
    </lineage>
</organism>
<gene>
    <name evidence="2" type="ORF">GBAR_LOCUS30593</name>
</gene>
<protein>
    <submittedName>
        <fullName evidence="2">Uncharacterized protein</fullName>
    </submittedName>
</protein>
<name>A0AA35XEU3_GEOBA</name>
<sequence length="58" mass="5782">GVGGAGRGASLAEGIDVAVIEDSTDDSSVNQSSYTNQNTQAKANTINASPVVTEAEDV</sequence>
<keyword evidence="3" id="KW-1185">Reference proteome</keyword>
<feature type="compositionally biased region" description="Polar residues" evidence="1">
    <location>
        <begin position="26"/>
        <end position="50"/>
    </location>
</feature>
<dbReference type="EMBL" id="CASHTH010004333">
    <property type="protein sequence ID" value="CAI8056153.1"/>
    <property type="molecule type" value="Genomic_DNA"/>
</dbReference>